<dbReference type="InterPro" id="IPR001647">
    <property type="entry name" value="HTH_TetR"/>
</dbReference>
<dbReference type="Gene3D" id="1.10.357.10">
    <property type="entry name" value="Tetracycline Repressor, domain 2"/>
    <property type="match status" value="1"/>
</dbReference>
<evidence type="ECO:0000256" key="2">
    <source>
        <dbReference type="ARBA" id="ARBA00023125"/>
    </source>
</evidence>
<dbReference type="PANTHER" id="PTHR30055">
    <property type="entry name" value="HTH-TYPE TRANSCRIPTIONAL REGULATOR RUTR"/>
    <property type="match status" value="1"/>
</dbReference>
<proteinExistence type="predicted"/>
<evidence type="ECO:0000256" key="4">
    <source>
        <dbReference type="PROSITE-ProRule" id="PRU00335"/>
    </source>
</evidence>
<dbReference type="Proteomes" id="UP000541033">
    <property type="component" value="Unassembled WGS sequence"/>
</dbReference>
<comment type="caution">
    <text evidence="6">The sequence shown here is derived from an EMBL/GenBank/DDBJ whole genome shotgun (WGS) entry which is preliminary data.</text>
</comment>
<keyword evidence="7" id="KW-1185">Reference proteome</keyword>
<dbReference type="EMBL" id="JAAMOX010000002">
    <property type="protein sequence ID" value="NIH54156.1"/>
    <property type="molecule type" value="Genomic_DNA"/>
</dbReference>
<dbReference type="AlphaFoldDB" id="A0A7X5TT24"/>
<evidence type="ECO:0000313" key="7">
    <source>
        <dbReference type="Proteomes" id="UP000541033"/>
    </source>
</evidence>
<reference evidence="6 7" key="1">
    <citation type="submission" date="2020-02" db="EMBL/GenBank/DDBJ databases">
        <title>Sequencing the genomes of 1000 actinobacteria strains.</title>
        <authorList>
            <person name="Klenk H.-P."/>
        </authorList>
    </citation>
    <scope>NUCLEOTIDE SEQUENCE [LARGE SCALE GENOMIC DNA]</scope>
    <source>
        <strain evidence="6 7">DSM 27960</strain>
    </source>
</reference>
<dbReference type="Pfam" id="PF17754">
    <property type="entry name" value="TetR_C_14"/>
    <property type="match status" value="1"/>
</dbReference>
<evidence type="ECO:0000256" key="3">
    <source>
        <dbReference type="ARBA" id="ARBA00023163"/>
    </source>
</evidence>
<evidence type="ECO:0000256" key="1">
    <source>
        <dbReference type="ARBA" id="ARBA00023015"/>
    </source>
</evidence>
<organism evidence="6 7">
    <name type="scientific">Lysinibacter cavernae</name>
    <dbReference type="NCBI Taxonomy" id="1640652"/>
    <lineage>
        <taxon>Bacteria</taxon>
        <taxon>Bacillati</taxon>
        <taxon>Actinomycetota</taxon>
        <taxon>Actinomycetes</taxon>
        <taxon>Micrococcales</taxon>
        <taxon>Microbacteriaceae</taxon>
        <taxon>Lysinibacter</taxon>
    </lineage>
</organism>
<protein>
    <submittedName>
        <fullName evidence="6">AcrR family transcriptional regulator</fullName>
    </submittedName>
</protein>
<dbReference type="GO" id="GO:0000976">
    <property type="term" value="F:transcription cis-regulatory region binding"/>
    <property type="evidence" value="ECO:0007669"/>
    <property type="project" value="TreeGrafter"/>
</dbReference>
<dbReference type="InterPro" id="IPR009057">
    <property type="entry name" value="Homeodomain-like_sf"/>
</dbReference>
<dbReference type="PROSITE" id="PS50977">
    <property type="entry name" value="HTH_TETR_2"/>
    <property type="match status" value="1"/>
</dbReference>
<evidence type="ECO:0000259" key="5">
    <source>
        <dbReference type="PROSITE" id="PS50977"/>
    </source>
</evidence>
<evidence type="ECO:0000313" key="6">
    <source>
        <dbReference type="EMBL" id="NIH54156.1"/>
    </source>
</evidence>
<keyword evidence="1" id="KW-0805">Transcription regulation</keyword>
<dbReference type="PRINTS" id="PR00455">
    <property type="entry name" value="HTHTETR"/>
</dbReference>
<dbReference type="InterPro" id="IPR050109">
    <property type="entry name" value="HTH-type_TetR-like_transc_reg"/>
</dbReference>
<dbReference type="Gene3D" id="1.10.10.60">
    <property type="entry name" value="Homeodomain-like"/>
    <property type="match status" value="1"/>
</dbReference>
<gene>
    <name evidence="6" type="ORF">FHX76_002052</name>
</gene>
<name>A0A7X5TT24_9MICO</name>
<dbReference type="GO" id="GO:0003700">
    <property type="term" value="F:DNA-binding transcription factor activity"/>
    <property type="evidence" value="ECO:0007669"/>
    <property type="project" value="TreeGrafter"/>
</dbReference>
<feature type="domain" description="HTH tetR-type" evidence="5">
    <location>
        <begin position="11"/>
        <end position="71"/>
    </location>
</feature>
<dbReference type="Pfam" id="PF00440">
    <property type="entry name" value="TetR_N"/>
    <property type="match status" value="1"/>
</dbReference>
<keyword evidence="3" id="KW-0804">Transcription</keyword>
<accession>A0A7X5TT24</accession>
<keyword evidence="2 4" id="KW-0238">DNA-binding</keyword>
<dbReference type="RefSeq" id="WP_167150571.1">
    <property type="nucleotide sequence ID" value="NZ_JAAMOX010000002.1"/>
</dbReference>
<feature type="DNA-binding region" description="H-T-H motif" evidence="4">
    <location>
        <begin position="34"/>
        <end position="53"/>
    </location>
</feature>
<dbReference type="SUPFAM" id="SSF46689">
    <property type="entry name" value="Homeodomain-like"/>
    <property type="match status" value="1"/>
</dbReference>
<dbReference type="PANTHER" id="PTHR30055:SF238">
    <property type="entry name" value="MYCOFACTOCIN BIOSYNTHESIS TRANSCRIPTIONAL REGULATOR MFTR-RELATED"/>
    <property type="match status" value="1"/>
</dbReference>
<sequence length="195" mass="21583">MARESRGRPVEIDPQRIAAIAMELFVANGFDAVTMDEIAVAAGTSRRSVFRYFPSKNHLVWDGMNEATLRLHAALEQLGESESVAESVRHAYVASVTFPPDLVEVTRQRLQLIGSHSALMSFGLERLEIIQQTLAAYIAERDGLETNALEPQVFSQLIVAASIGALIWWANSSDEQPQTVVDRALLMLEQGSFRI</sequence>
<dbReference type="InterPro" id="IPR041347">
    <property type="entry name" value="MftR_C"/>
</dbReference>